<reference evidence="2 3" key="1">
    <citation type="submission" date="2020-07" db="EMBL/GenBank/DDBJ databases">
        <authorList>
            <person name="Bortz R.L."/>
            <person name="Bai C."/>
            <person name="Brody A."/>
            <person name="Douse D."/>
            <person name="Feder N.M."/>
            <person name="Fischer E."/>
            <person name="Kim I."/>
            <person name="Kornbau S."/>
            <person name="Malek C.E."/>
            <person name="Menendez J.A."/>
            <person name="Moore R.J."/>
            <person name="Pinkovsky V.I."/>
            <person name="Raghavan D."/>
            <person name="Reznik A.S."/>
            <person name="Sciarra A.R."/>
            <person name="Starinsky S.F."/>
            <person name="Vaughan O."/>
            <person name="Walker S.E."/>
            <person name="Wiemann J."/>
            <person name="Butela K.A."/>
            <person name="Garlena R.A."/>
            <person name="Russell D.A."/>
            <person name="Pope W.H."/>
            <person name="Jacobs-Sera D."/>
            <person name="Hatfull G.F."/>
        </authorList>
    </citation>
    <scope>NUCLEOTIDE SEQUENCE [LARGE SCALE GENOMIC DNA]</scope>
</reference>
<evidence type="ECO:0000313" key="2">
    <source>
        <dbReference type="EMBL" id="QOC56034.1"/>
    </source>
</evidence>
<dbReference type="RefSeq" id="YP_010110076.1">
    <property type="nucleotide sequence ID" value="NC_055867.1"/>
</dbReference>
<feature type="compositionally biased region" description="Basic residues" evidence="1">
    <location>
        <begin position="1"/>
        <end position="11"/>
    </location>
</feature>
<name>A0A7L7SPZ2_9CAUD</name>
<gene>
    <name evidence="2" type="primary">36</name>
    <name evidence="2" type="ORF">SEA_CLOWN_36</name>
</gene>
<dbReference type="KEGG" id="vg:65128366"/>
<proteinExistence type="predicted"/>
<organism evidence="2 3">
    <name type="scientific">Gordonia phage Clown</name>
    <dbReference type="NCBI Taxonomy" id="2759393"/>
    <lineage>
        <taxon>Viruses</taxon>
        <taxon>Duplodnaviria</taxon>
        <taxon>Heunggongvirae</taxon>
        <taxon>Uroviricota</taxon>
        <taxon>Caudoviricetes</taxon>
        <taxon>Stackebrandtviridae</taxon>
        <taxon>Frickvirinae</taxon>
        <taxon>Clownvirus</taxon>
        <taxon>Clownvirus clown</taxon>
    </lineage>
</organism>
<dbReference type="InterPro" id="IPR021226">
    <property type="entry name" value="Phage_gene29"/>
</dbReference>
<protein>
    <recommendedName>
        <fullName evidence="4">Minor tail protein</fullName>
    </recommendedName>
</protein>
<feature type="region of interest" description="Disordered" evidence="1">
    <location>
        <begin position="1"/>
        <end position="27"/>
    </location>
</feature>
<accession>A0A7L7SPZ2</accession>
<sequence>MGRRSKNRPPKRPQIAVPEFPTVDNCDPNDPEQFAVWALVGLPGQNGAPLPLPVTILRLVSRRLWDLGFRYHPELRTLKYRKPTTDNPNWLTSPGEWVPIDAEDEPDDGLSPRAQALLEELQRRKAEALAAKAPALVVPDADGKVPYLRADGQTVMVTPAQAARYAGAKRDLRKAQGGES</sequence>
<dbReference type="EMBL" id="MT771343">
    <property type="protein sequence ID" value="QOC56034.1"/>
    <property type="molecule type" value="Genomic_DNA"/>
</dbReference>
<keyword evidence="3" id="KW-1185">Reference proteome</keyword>
<dbReference type="GeneID" id="65128366"/>
<dbReference type="Proteomes" id="UP000516645">
    <property type="component" value="Segment"/>
</dbReference>
<dbReference type="Pfam" id="PF10910">
    <property type="entry name" value="Phage_gene29"/>
    <property type="match status" value="1"/>
</dbReference>
<evidence type="ECO:0000256" key="1">
    <source>
        <dbReference type="SAM" id="MobiDB-lite"/>
    </source>
</evidence>
<evidence type="ECO:0008006" key="4">
    <source>
        <dbReference type="Google" id="ProtNLM"/>
    </source>
</evidence>
<evidence type="ECO:0000313" key="3">
    <source>
        <dbReference type="Proteomes" id="UP000516645"/>
    </source>
</evidence>